<evidence type="ECO:0000313" key="7">
    <source>
        <dbReference type="EMBL" id="SPP27671.1"/>
    </source>
</evidence>
<dbReference type="GO" id="GO:0009099">
    <property type="term" value="P:L-valine biosynthetic process"/>
    <property type="evidence" value="ECO:0007669"/>
    <property type="project" value="TreeGrafter"/>
</dbReference>
<evidence type="ECO:0000313" key="8">
    <source>
        <dbReference type="Proteomes" id="UP000270190"/>
    </source>
</evidence>
<dbReference type="FunFam" id="3.40.50.1220:FF:000028">
    <property type="entry name" value="Acetolactate synthase, catabolic"/>
    <property type="match status" value="1"/>
</dbReference>
<dbReference type="Gene3D" id="3.40.50.970">
    <property type="match status" value="2"/>
</dbReference>
<feature type="domain" description="Thiamine pyrophosphate enzyme N-terminal TPP-binding" evidence="6">
    <location>
        <begin position="10"/>
        <end position="122"/>
    </location>
</feature>
<dbReference type="AlphaFoldDB" id="A0A2X0S6H9"/>
<feature type="domain" description="Thiamine pyrophosphate enzyme central" evidence="4">
    <location>
        <begin position="196"/>
        <end position="329"/>
    </location>
</feature>
<dbReference type="InterPro" id="IPR029035">
    <property type="entry name" value="DHS-like_NAD/FAD-binding_dom"/>
</dbReference>
<dbReference type="Pfam" id="PF00205">
    <property type="entry name" value="TPP_enzyme_M"/>
    <property type="match status" value="1"/>
</dbReference>
<dbReference type="PANTHER" id="PTHR18968:SF129">
    <property type="entry name" value="ACETOLACTATE SYNTHASE"/>
    <property type="match status" value="1"/>
</dbReference>
<evidence type="ECO:0000259" key="6">
    <source>
        <dbReference type="Pfam" id="PF02776"/>
    </source>
</evidence>
<dbReference type="NCBIfam" id="TIGR02418">
    <property type="entry name" value="acolac_catab"/>
    <property type="match status" value="1"/>
</dbReference>
<dbReference type="InterPro" id="IPR012000">
    <property type="entry name" value="Thiamin_PyroP_enz_cen_dom"/>
</dbReference>
<dbReference type="GO" id="GO:0009097">
    <property type="term" value="P:isoleucine biosynthetic process"/>
    <property type="evidence" value="ECO:0007669"/>
    <property type="project" value="TreeGrafter"/>
</dbReference>
<sequence>MTKEIKPVSTGADLFVDTLINNKVDYVFGIPGAKIDKAFDVLAERGPEVIVCRHEQNATLIAQGVGRITGKPGVVLVTSGPGVTNLATGLVTANAESDPVLAVGGNVTRKDSLKRTHQSMDNAGFMKHVTKSSVEVLDAEAIPEAMTNAYREAMMGRPGATFVSIPQDVISAKDVHAAAIPAVSAPHLGSASKKDVEKLVERLSEAKLPVFLLGMRASSVEATAAIRDFLTKHPMPVVETFQGSGIISRKLENNFYGRVGLFRNQPGDVLLNKADLVITIGYDPIEYDPITWNPDNDSTIIHLDTVPADIDHNYQPVTELVGDITETLELVTEKLSRLNFGEEAQAILKNVRDMQNNRPIKAPALEDQTRVHPVTLVNTLQKMITDDMTVTVDVGSIYIYMARLFRSYEPRRLLFSNGMQTLGVALPWGIAASLVRPTEKVISMSGDGGFLFSGQELETAVRLKSNLVHLVWNDGTYDMVAFQQQKKYGKDAAVKLGPVDFAMYAESMGAKGLRVDKVSDLEAVLAEALATEGPVVVDIPVDYRDNIKLANIVMMDTMN</sequence>
<dbReference type="SUPFAM" id="SSF52518">
    <property type="entry name" value="Thiamin diphosphate-binding fold (THDP-binding)"/>
    <property type="match status" value="2"/>
</dbReference>
<dbReference type="GO" id="GO:0000287">
    <property type="term" value="F:magnesium ion binding"/>
    <property type="evidence" value="ECO:0007669"/>
    <property type="project" value="InterPro"/>
</dbReference>
<dbReference type="GO" id="GO:0005948">
    <property type="term" value="C:acetolactate synthase complex"/>
    <property type="evidence" value="ECO:0007669"/>
    <property type="project" value="TreeGrafter"/>
</dbReference>
<dbReference type="Proteomes" id="UP000270190">
    <property type="component" value="Unassembled WGS sequence"/>
</dbReference>
<evidence type="ECO:0000256" key="2">
    <source>
        <dbReference type="ARBA" id="ARBA00023052"/>
    </source>
</evidence>
<accession>A0A2X0S6H9</accession>
<dbReference type="CDD" id="cd07035">
    <property type="entry name" value="TPP_PYR_POX_like"/>
    <property type="match status" value="1"/>
</dbReference>
<evidence type="ECO:0000256" key="3">
    <source>
        <dbReference type="RuleBase" id="RU362132"/>
    </source>
</evidence>
<dbReference type="EMBL" id="OUNC01000010">
    <property type="protein sequence ID" value="SPP27671.1"/>
    <property type="molecule type" value="Genomic_DNA"/>
</dbReference>
<evidence type="ECO:0000256" key="1">
    <source>
        <dbReference type="ARBA" id="ARBA00007812"/>
    </source>
</evidence>
<dbReference type="InterPro" id="IPR029061">
    <property type="entry name" value="THDP-binding"/>
</dbReference>
<evidence type="ECO:0000259" key="4">
    <source>
        <dbReference type="Pfam" id="PF00205"/>
    </source>
</evidence>
<dbReference type="GO" id="GO:0030976">
    <property type="term" value="F:thiamine pyrophosphate binding"/>
    <property type="evidence" value="ECO:0007669"/>
    <property type="project" value="InterPro"/>
</dbReference>
<dbReference type="EC" id="2.2.1.6" evidence="7"/>
<protein>
    <submittedName>
        <fullName evidence="7">Alpha-acetolactate synthase</fullName>
        <ecNumber evidence="7">2.2.1.6</ecNumber>
    </submittedName>
</protein>
<reference evidence="8" key="1">
    <citation type="submission" date="2018-04" db="EMBL/GenBank/DDBJ databases">
        <authorList>
            <person name="Illikoud N."/>
        </authorList>
    </citation>
    <scope>NUCLEOTIDE SEQUENCE [LARGE SCALE GENOMIC DNA]</scope>
</reference>
<dbReference type="Gene3D" id="3.40.50.1220">
    <property type="entry name" value="TPP-binding domain"/>
    <property type="match status" value="1"/>
</dbReference>
<dbReference type="InterPro" id="IPR000399">
    <property type="entry name" value="TPP-bd_CS"/>
</dbReference>
<comment type="similarity">
    <text evidence="1 3">Belongs to the TPP enzyme family.</text>
</comment>
<dbReference type="PROSITE" id="PS00187">
    <property type="entry name" value="TPP_ENZYMES"/>
    <property type="match status" value="1"/>
</dbReference>
<evidence type="ECO:0000259" key="5">
    <source>
        <dbReference type="Pfam" id="PF02775"/>
    </source>
</evidence>
<keyword evidence="2 3" id="KW-0786">Thiamine pyrophosphate</keyword>
<dbReference type="GO" id="GO:0050660">
    <property type="term" value="F:flavin adenine dinucleotide binding"/>
    <property type="evidence" value="ECO:0007669"/>
    <property type="project" value="TreeGrafter"/>
</dbReference>
<proteinExistence type="inferred from homology"/>
<dbReference type="InterPro" id="IPR012001">
    <property type="entry name" value="Thiamin_PyroP_enz_TPP-bd_dom"/>
</dbReference>
<dbReference type="FunFam" id="3.40.50.970:FF:000007">
    <property type="entry name" value="Acetolactate synthase"/>
    <property type="match status" value="1"/>
</dbReference>
<dbReference type="SUPFAM" id="SSF52467">
    <property type="entry name" value="DHS-like NAD/FAD-binding domain"/>
    <property type="match status" value="1"/>
</dbReference>
<dbReference type="Pfam" id="PF02775">
    <property type="entry name" value="TPP_enzyme_C"/>
    <property type="match status" value="1"/>
</dbReference>
<dbReference type="Pfam" id="PF02776">
    <property type="entry name" value="TPP_enzyme_N"/>
    <property type="match status" value="1"/>
</dbReference>
<feature type="domain" description="Thiamine pyrophosphate enzyme TPP-binding" evidence="5">
    <location>
        <begin position="393"/>
        <end position="539"/>
    </location>
</feature>
<dbReference type="GO" id="GO:0034077">
    <property type="term" value="P:butanediol metabolic process"/>
    <property type="evidence" value="ECO:0007669"/>
    <property type="project" value="InterPro"/>
</dbReference>
<dbReference type="GO" id="GO:0003984">
    <property type="term" value="F:acetolactate synthase activity"/>
    <property type="evidence" value="ECO:0007669"/>
    <property type="project" value="UniProtKB-EC"/>
</dbReference>
<dbReference type="InterPro" id="IPR045229">
    <property type="entry name" value="TPP_enz"/>
</dbReference>
<dbReference type="InterPro" id="IPR011766">
    <property type="entry name" value="TPP_enzyme_TPP-bd"/>
</dbReference>
<name>A0A2X0S6H9_BROTH</name>
<organism evidence="7 8">
    <name type="scientific">Brochothrix thermosphacta</name>
    <name type="common">Microbacterium thermosphactum</name>
    <dbReference type="NCBI Taxonomy" id="2756"/>
    <lineage>
        <taxon>Bacteria</taxon>
        <taxon>Bacillati</taxon>
        <taxon>Bacillota</taxon>
        <taxon>Bacilli</taxon>
        <taxon>Bacillales</taxon>
        <taxon>Listeriaceae</taxon>
        <taxon>Brochothrix</taxon>
    </lineage>
</organism>
<gene>
    <name evidence="7" type="primary">alsS</name>
    <name evidence="7" type="ORF">BTBSAS_180023</name>
</gene>
<dbReference type="NCBIfam" id="NF006378">
    <property type="entry name" value="PRK08617.1"/>
    <property type="match status" value="1"/>
</dbReference>
<dbReference type="InterPro" id="IPR012782">
    <property type="entry name" value="Acetolactate_synth_catblc"/>
</dbReference>
<dbReference type="PANTHER" id="PTHR18968">
    <property type="entry name" value="THIAMINE PYROPHOSPHATE ENZYMES"/>
    <property type="match status" value="1"/>
</dbReference>
<keyword evidence="7" id="KW-0808">Transferase</keyword>